<evidence type="ECO:0000256" key="7">
    <source>
        <dbReference type="PROSITE-ProRule" id="PRU00169"/>
    </source>
</evidence>
<evidence type="ECO:0000259" key="11">
    <source>
        <dbReference type="PROSITE" id="PS50113"/>
    </source>
</evidence>
<dbReference type="PANTHER" id="PTHR43547">
    <property type="entry name" value="TWO-COMPONENT HISTIDINE KINASE"/>
    <property type="match status" value="1"/>
</dbReference>
<dbReference type="InterPro" id="IPR036890">
    <property type="entry name" value="HATPase_C_sf"/>
</dbReference>
<dbReference type="SMART" id="SM00448">
    <property type="entry name" value="REC"/>
    <property type="match status" value="2"/>
</dbReference>
<dbReference type="PROSITE" id="PS50113">
    <property type="entry name" value="PAC"/>
    <property type="match status" value="1"/>
</dbReference>
<dbReference type="Pfam" id="PF02518">
    <property type="entry name" value="HATPase_c"/>
    <property type="match status" value="1"/>
</dbReference>
<evidence type="ECO:0000313" key="13">
    <source>
        <dbReference type="Proteomes" id="UP000623608"/>
    </source>
</evidence>
<dbReference type="PROSITE" id="PS50112">
    <property type="entry name" value="PAS"/>
    <property type="match status" value="1"/>
</dbReference>
<comment type="catalytic activity">
    <reaction evidence="1">
        <text>ATP + protein L-histidine = ADP + protein N-phospho-L-histidine.</text>
        <dbReference type="EC" id="2.7.13.3"/>
    </reaction>
</comment>
<dbReference type="SUPFAM" id="SSF47384">
    <property type="entry name" value="Homodimeric domain of signal transducing histidine kinase"/>
    <property type="match status" value="1"/>
</dbReference>
<evidence type="ECO:0000256" key="4">
    <source>
        <dbReference type="ARBA" id="ARBA00022553"/>
    </source>
</evidence>
<feature type="domain" description="Histidine kinase" evidence="8">
    <location>
        <begin position="310"/>
        <end position="529"/>
    </location>
</feature>
<dbReference type="SMART" id="SM00387">
    <property type="entry name" value="HATPase_c"/>
    <property type="match status" value="1"/>
</dbReference>
<dbReference type="PRINTS" id="PR00344">
    <property type="entry name" value="BCTRLSENSOR"/>
</dbReference>
<dbReference type="SMART" id="SM00091">
    <property type="entry name" value="PAS"/>
    <property type="match status" value="1"/>
</dbReference>
<keyword evidence="13" id="KW-1185">Reference proteome</keyword>
<dbReference type="PANTHER" id="PTHR43547:SF2">
    <property type="entry name" value="HYBRID SIGNAL TRANSDUCTION HISTIDINE KINASE C"/>
    <property type="match status" value="1"/>
</dbReference>
<keyword evidence="5" id="KW-0808">Transferase</keyword>
<organism evidence="12 13">
    <name type="scientific">Paractinoplanes tereljensis</name>
    <dbReference type="NCBI Taxonomy" id="571912"/>
    <lineage>
        <taxon>Bacteria</taxon>
        <taxon>Bacillati</taxon>
        <taxon>Actinomycetota</taxon>
        <taxon>Actinomycetes</taxon>
        <taxon>Micromonosporales</taxon>
        <taxon>Micromonosporaceae</taxon>
        <taxon>Paractinoplanes</taxon>
    </lineage>
</organism>
<evidence type="ECO:0000259" key="8">
    <source>
        <dbReference type="PROSITE" id="PS50109"/>
    </source>
</evidence>
<dbReference type="SUPFAM" id="SSF55874">
    <property type="entry name" value="ATPase domain of HSP90 chaperone/DNA topoisomerase II/histidine kinase"/>
    <property type="match status" value="1"/>
</dbReference>
<dbReference type="GO" id="GO:0005886">
    <property type="term" value="C:plasma membrane"/>
    <property type="evidence" value="ECO:0007669"/>
    <property type="project" value="UniProtKB-SubCell"/>
</dbReference>
<keyword evidence="5" id="KW-0418">Kinase</keyword>
<dbReference type="InterPro" id="IPR003661">
    <property type="entry name" value="HisK_dim/P_dom"/>
</dbReference>
<evidence type="ECO:0000256" key="3">
    <source>
        <dbReference type="ARBA" id="ARBA00012438"/>
    </source>
</evidence>
<dbReference type="InterPro" id="IPR011006">
    <property type="entry name" value="CheY-like_superfamily"/>
</dbReference>
<dbReference type="InterPro" id="IPR035965">
    <property type="entry name" value="PAS-like_dom_sf"/>
</dbReference>
<dbReference type="InterPro" id="IPR005467">
    <property type="entry name" value="His_kinase_dom"/>
</dbReference>
<dbReference type="Gene3D" id="3.30.450.20">
    <property type="entry name" value="PAS domain"/>
    <property type="match status" value="1"/>
</dbReference>
<gene>
    <name evidence="12" type="ORF">Ate02nite_48980</name>
</gene>
<dbReference type="AlphaFoldDB" id="A0A919NPX5"/>
<dbReference type="InterPro" id="IPR013656">
    <property type="entry name" value="PAS_4"/>
</dbReference>
<dbReference type="Proteomes" id="UP000623608">
    <property type="component" value="Unassembled WGS sequence"/>
</dbReference>
<dbReference type="EMBL" id="BOMY01000033">
    <property type="protein sequence ID" value="GIF22168.1"/>
    <property type="molecule type" value="Genomic_DNA"/>
</dbReference>
<dbReference type="PROSITE" id="PS50110">
    <property type="entry name" value="RESPONSE_REGULATORY"/>
    <property type="match status" value="2"/>
</dbReference>
<dbReference type="Pfam" id="PF08448">
    <property type="entry name" value="PAS_4"/>
    <property type="match status" value="1"/>
</dbReference>
<comment type="subcellular location">
    <subcellularLocation>
        <location evidence="2">Cell membrane</location>
    </subcellularLocation>
</comment>
<dbReference type="CDD" id="cd00130">
    <property type="entry name" value="PAS"/>
    <property type="match status" value="1"/>
</dbReference>
<dbReference type="InterPro" id="IPR000014">
    <property type="entry name" value="PAS"/>
</dbReference>
<dbReference type="PROSITE" id="PS50109">
    <property type="entry name" value="HIS_KIN"/>
    <property type="match status" value="1"/>
</dbReference>
<dbReference type="Pfam" id="PF00072">
    <property type="entry name" value="Response_reg"/>
    <property type="match status" value="2"/>
</dbReference>
<dbReference type="SMART" id="SM00086">
    <property type="entry name" value="PAC"/>
    <property type="match status" value="1"/>
</dbReference>
<feature type="domain" description="PAS" evidence="10">
    <location>
        <begin position="159"/>
        <end position="233"/>
    </location>
</feature>
<dbReference type="InterPro" id="IPR036097">
    <property type="entry name" value="HisK_dim/P_sf"/>
</dbReference>
<feature type="domain" description="PAC" evidence="11">
    <location>
        <begin position="232"/>
        <end position="284"/>
    </location>
</feature>
<dbReference type="InterPro" id="IPR001610">
    <property type="entry name" value="PAC"/>
</dbReference>
<feature type="domain" description="Response regulatory" evidence="9">
    <location>
        <begin position="3"/>
        <end position="122"/>
    </location>
</feature>
<accession>A0A919NPX5</accession>
<evidence type="ECO:0000259" key="10">
    <source>
        <dbReference type="PROSITE" id="PS50112"/>
    </source>
</evidence>
<evidence type="ECO:0000256" key="2">
    <source>
        <dbReference type="ARBA" id="ARBA00004236"/>
    </source>
</evidence>
<name>A0A919NPX5_9ACTN</name>
<dbReference type="InterPro" id="IPR001789">
    <property type="entry name" value="Sig_transdc_resp-reg_receiver"/>
</dbReference>
<sequence>MATVLVVDDVAANRELMAMLLGYRGHEVIEASDGADALALAQSRHPDVVVSDVLMPGIDGLEMVHRLRNAPDQQAAHAPVIFYTANYLEPETRPIAEACGVSQVVLRSADPRELLDAVEVALRNGPVEITPRPADEFATVHARAINATLVEKVRALRHTERRFEAMAASSPVGIVLLEADGTAGYVNPRLSAITGEPADRLLGRGWLSLLDPETHDEALAVVHAGAGEAVEHRYRNRIVRPDGEARWLRVHLRPVRDAEAELSGAVVMVDDITDVVAAEERAGWEVRQRQAEARRRDAERLDSLRRMAGGMAHDFNNLLGAMLGFLTLAIEQITDEIEAGRLTKATGDALLDDLGQVTKGGERATKLTEQLLAFGRREISQPELVDLDAFLANAAGTLAEAAGTGIKLDLRPGDVPAVRIDPKLLDRLLNILIHNARDAMPEGGTITITSGRSAHGQATITVADDGRGMPPDVLARAFEPFFSTKAGSRTAGLGLATAHGVVSQAGGDLTLDSEVGRGTTVLIRLPAAEDAPPRAREIAAPVTPASPQPANGDLTVLLVDDEKDLREVTARFIAKAGYRVLTAGSGAEALIVAERHQDPIHCLVTDVVMPGMDGRQLAHRFLTDRPDTKVIFISGYAEALIDENGRSLEPGRTILAKPFSSAELTGALKAALAR</sequence>
<dbReference type="Gene3D" id="3.40.50.2300">
    <property type="match status" value="2"/>
</dbReference>
<evidence type="ECO:0000256" key="5">
    <source>
        <dbReference type="ARBA" id="ARBA00022777"/>
    </source>
</evidence>
<dbReference type="InterPro" id="IPR003594">
    <property type="entry name" value="HATPase_dom"/>
</dbReference>
<dbReference type="Gene3D" id="1.10.287.130">
    <property type="match status" value="1"/>
</dbReference>
<feature type="domain" description="Response regulatory" evidence="9">
    <location>
        <begin position="555"/>
        <end position="672"/>
    </location>
</feature>
<comment type="caution">
    <text evidence="12">The sequence shown here is derived from an EMBL/GenBank/DDBJ whole genome shotgun (WGS) entry which is preliminary data.</text>
</comment>
<keyword evidence="6" id="KW-0902">Two-component regulatory system</keyword>
<dbReference type="SUPFAM" id="SSF55785">
    <property type="entry name" value="PYP-like sensor domain (PAS domain)"/>
    <property type="match status" value="1"/>
</dbReference>
<dbReference type="InterPro" id="IPR004358">
    <property type="entry name" value="Sig_transdc_His_kin-like_C"/>
</dbReference>
<dbReference type="Gene3D" id="3.30.565.10">
    <property type="entry name" value="Histidine kinase-like ATPase, C-terminal domain"/>
    <property type="match status" value="1"/>
</dbReference>
<proteinExistence type="predicted"/>
<evidence type="ECO:0000256" key="1">
    <source>
        <dbReference type="ARBA" id="ARBA00000085"/>
    </source>
</evidence>
<dbReference type="NCBIfam" id="TIGR00229">
    <property type="entry name" value="sensory_box"/>
    <property type="match status" value="1"/>
</dbReference>
<feature type="modified residue" description="4-aspartylphosphate" evidence="7">
    <location>
        <position position="52"/>
    </location>
</feature>
<dbReference type="RefSeq" id="WP_203809394.1">
    <property type="nucleotide sequence ID" value="NZ_BOMY01000033.1"/>
</dbReference>
<dbReference type="EC" id="2.7.13.3" evidence="3"/>
<reference evidence="12" key="1">
    <citation type="submission" date="2021-01" db="EMBL/GenBank/DDBJ databases">
        <title>Whole genome shotgun sequence of Actinoplanes tereljensis NBRC 105297.</title>
        <authorList>
            <person name="Komaki H."/>
            <person name="Tamura T."/>
        </authorList>
    </citation>
    <scope>NUCLEOTIDE SEQUENCE</scope>
    <source>
        <strain evidence="12">NBRC 105297</strain>
    </source>
</reference>
<evidence type="ECO:0000313" key="12">
    <source>
        <dbReference type="EMBL" id="GIF22168.1"/>
    </source>
</evidence>
<dbReference type="InterPro" id="IPR000700">
    <property type="entry name" value="PAS-assoc_C"/>
</dbReference>
<feature type="modified residue" description="4-aspartylphosphate" evidence="7">
    <location>
        <position position="606"/>
    </location>
</feature>
<protein>
    <recommendedName>
        <fullName evidence="3">histidine kinase</fullName>
        <ecNumber evidence="3">2.7.13.3</ecNumber>
    </recommendedName>
</protein>
<evidence type="ECO:0000259" key="9">
    <source>
        <dbReference type="PROSITE" id="PS50110"/>
    </source>
</evidence>
<keyword evidence="4 7" id="KW-0597">Phosphoprotein</keyword>
<dbReference type="SMART" id="SM00388">
    <property type="entry name" value="HisKA"/>
    <property type="match status" value="1"/>
</dbReference>
<dbReference type="SUPFAM" id="SSF52172">
    <property type="entry name" value="CheY-like"/>
    <property type="match status" value="2"/>
</dbReference>
<dbReference type="GO" id="GO:0000155">
    <property type="term" value="F:phosphorelay sensor kinase activity"/>
    <property type="evidence" value="ECO:0007669"/>
    <property type="project" value="InterPro"/>
</dbReference>
<evidence type="ECO:0000256" key="6">
    <source>
        <dbReference type="ARBA" id="ARBA00023012"/>
    </source>
</evidence>